<keyword evidence="3" id="KW-1185">Reference proteome</keyword>
<dbReference type="EMBL" id="CAJPDQ010000022">
    <property type="protein sequence ID" value="CAF9924749.1"/>
    <property type="molecule type" value="Genomic_DNA"/>
</dbReference>
<feature type="compositionally biased region" description="Polar residues" evidence="1">
    <location>
        <begin position="45"/>
        <end position="58"/>
    </location>
</feature>
<name>A0A8H3FJT9_9LECA</name>
<accession>A0A8H3FJT9</accession>
<organism evidence="2 3">
    <name type="scientific">Gomphillus americanus</name>
    <dbReference type="NCBI Taxonomy" id="1940652"/>
    <lineage>
        <taxon>Eukaryota</taxon>
        <taxon>Fungi</taxon>
        <taxon>Dikarya</taxon>
        <taxon>Ascomycota</taxon>
        <taxon>Pezizomycotina</taxon>
        <taxon>Lecanoromycetes</taxon>
        <taxon>OSLEUM clade</taxon>
        <taxon>Ostropomycetidae</taxon>
        <taxon>Ostropales</taxon>
        <taxon>Graphidaceae</taxon>
        <taxon>Gomphilloideae</taxon>
        <taxon>Gomphillus</taxon>
    </lineage>
</organism>
<gene>
    <name evidence="2" type="ORF">GOMPHAMPRED_003692</name>
</gene>
<dbReference type="Proteomes" id="UP000664169">
    <property type="component" value="Unassembled WGS sequence"/>
</dbReference>
<evidence type="ECO:0000313" key="2">
    <source>
        <dbReference type="EMBL" id="CAF9924749.1"/>
    </source>
</evidence>
<feature type="region of interest" description="Disordered" evidence="1">
    <location>
        <begin position="1"/>
        <end position="36"/>
    </location>
</feature>
<sequence>MAKVQLDSGCFCRPQKSSEEPSDESVLQSDSPSVTLPSEISVQLSSKASESLDVSGNSDLKPDPEKVVDASIQSIKQPGHVATPALVASAAHQGFGSCCTTRNATVLPKLAANTESQAVSDDLSNEKNATLKRALPYGISALPKSAIHPDENSVVFDSSAFTMVDGRPTNFPPPMKRRRSSMDSFRAPIRQGGCCSSSHTHQAIVQTAPLISKHPQNINGANETQQANGYQFPVGSSIFPLPSQTTQGDNQYHPLITVQSLSMEPSSSLVSTMATIGSNGLGAHHLNSNTTQLGSDDTGYTTTWTDQAIHYPLLDSDVCRCGDACECFACPVHPFNTTTRNEIQELSAILEEDQATEYAAQTLPTPNNELSEEVDVTQDFMLGDAFCFGPDLPFAQATSDHAIQGGTTIIPDYNTLQYMYQHCEGQGNTCQCQDDCACPSCPTHAISPLPEGYEGSRMPRPSLLMSASNSAATVHSDFPQVGLGGISNNGQQRNYQYQYHFNSAYLDGPQYPDTSITQDQILASATTPLTNSD</sequence>
<evidence type="ECO:0000313" key="3">
    <source>
        <dbReference type="Proteomes" id="UP000664169"/>
    </source>
</evidence>
<proteinExistence type="predicted"/>
<evidence type="ECO:0000256" key="1">
    <source>
        <dbReference type="SAM" id="MobiDB-lite"/>
    </source>
</evidence>
<dbReference type="OrthoDB" id="5600085at2759"/>
<comment type="caution">
    <text evidence="2">The sequence shown here is derived from an EMBL/GenBank/DDBJ whole genome shotgun (WGS) entry which is preliminary data.</text>
</comment>
<feature type="region of interest" description="Disordered" evidence="1">
    <location>
        <begin position="45"/>
        <end position="64"/>
    </location>
</feature>
<dbReference type="AlphaFoldDB" id="A0A8H3FJT9"/>
<reference evidence="2" key="1">
    <citation type="submission" date="2021-03" db="EMBL/GenBank/DDBJ databases">
        <authorList>
            <person name="Tagirdzhanova G."/>
        </authorList>
    </citation>
    <scope>NUCLEOTIDE SEQUENCE</scope>
</reference>
<feature type="compositionally biased region" description="Polar residues" evidence="1">
    <location>
        <begin position="25"/>
        <end position="36"/>
    </location>
</feature>
<protein>
    <submittedName>
        <fullName evidence="2">Uncharacterized protein</fullName>
    </submittedName>
</protein>